<evidence type="ECO:0000313" key="2">
    <source>
        <dbReference type="Proteomes" id="UP001217178"/>
    </source>
</evidence>
<evidence type="ECO:0000313" key="1">
    <source>
        <dbReference type="EMBL" id="MDC9588947.1"/>
    </source>
</evidence>
<protein>
    <submittedName>
        <fullName evidence="1">Uncharacterized protein</fullName>
    </submittedName>
</protein>
<organism evidence="1 2">
    <name type="scientific">Xenorhabdus yunnanensis</name>
    <dbReference type="NCBI Taxonomy" id="3025878"/>
    <lineage>
        <taxon>Bacteria</taxon>
        <taxon>Pseudomonadati</taxon>
        <taxon>Pseudomonadota</taxon>
        <taxon>Gammaproteobacteria</taxon>
        <taxon>Enterobacterales</taxon>
        <taxon>Morganellaceae</taxon>
        <taxon>Xenorhabdus</taxon>
    </lineage>
</organism>
<proteinExistence type="predicted"/>
<accession>A0ABT5LCX9</accession>
<comment type="caution">
    <text evidence="1">The sequence shown here is derived from an EMBL/GenBank/DDBJ whole genome shotgun (WGS) entry which is preliminary data.</text>
</comment>
<name>A0ABT5LCX9_9GAMM</name>
<dbReference type="EMBL" id="JAQRFI010000010">
    <property type="protein sequence ID" value="MDC9588947.1"/>
    <property type="molecule type" value="Genomic_DNA"/>
</dbReference>
<dbReference type="RefSeq" id="WP_273554288.1">
    <property type="nucleotide sequence ID" value="NZ_JAQRFI010000010.1"/>
</dbReference>
<reference evidence="1 2" key="1">
    <citation type="submission" date="2023-02" db="EMBL/GenBank/DDBJ databases">
        <title>Entomopathogenic bacteria.</title>
        <authorList>
            <person name="Machado R.A."/>
        </authorList>
    </citation>
    <scope>NUCLEOTIDE SEQUENCE [LARGE SCALE GENOMIC DNA]</scope>
    <source>
        <strain evidence="1 2">XENO-10</strain>
    </source>
</reference>
<keyword evidence="2" id="KW-1185">Reference proteome</keyword>
<gene>
    <name evidence="1" type="ORF">PSI23_06355</name>
</gene>
<dbReference type="Proteomes" id="UP001217178">
    <property type="component" value="Unassembled WGS sequence"/>
</dbReference>
<sequence>MNHINKNICPENFDNFYSAKDAKYEADKAQKQMQQAKLAALSFQYIHEIYSLIHQAAKHGKYI</sequence>